<keyword evidence="3 9" id="KW-0812">Transmembrane</keyword>
<reference evidence="11 12" key="1">
    <citation type="journal article" date="2012" name="Appl. Environ. Microbiol.">
        <title>Short-read sequencing for genomic analysis of the brown rot fungus Fibroporia radiculosa.</title>
        <authorList>
            <person name="Tang J.D."/>
            <person name="Perkins A.D."/>
            <person name="Sonstegard T.S."/>
            <person name="Schroeder S.G."/>
            <person name="Burgess S.C."/>
            <person name="Diehl S.V."/>
        </authorList>
    </citation>
    <scope>NUCLEOTIDE SEQUENCE [LARGE SCALE GENOMIC DNA]</scope>
    <source>
        <strain evidence="11 12">TFFH 294</strain>
    </source>
</reference>
<evidence type="ECO:0000256" key="8">
    <source>
        <dbReference type="SAM" id="MobiDB-lite"/>
    </source>
</evidence>
<evidence type="ECO:0000313" key="11">
    <source>
        <dbReference type="EMBL" id="CCM05760.1"/>
    </source>
</evidence>
<dbReference type="InterPro" id="IPR027417">
    <property type="entry name" value="P-loop_NTPase"/>
</dbReference>
<evidence type="ECO:0000256" key="4">
    <source>
        <dbReference type="ARBA" id="ARBA00022741"/>
    </source>
</evidence>
<protein>
    <recommendedName>
        <fullName evidence="10">ABC transporter domain-containing protein</fullName>
    </recommendedName>
</protein>
<proteinExistence type="predicted"/>
<dbReference type="InParanoid" id="J4GVZ7"/>
<feature type="transmembrane region" description="Helical" evidence="9">
    <location>
        <begin position="737"/>
        <end position="757"/>
    </location>
</feature>
<keyword evidence="4" id="KW-0547">Nucleotide-binding</keyword>
<feature type="transmembrane region" description="Helical" evidence="9">
    <location>
        <begin position="333"/>
        <end position="356"/>
    </location>
</feature>
<dbReference type="PANTHER" id="PTHR48041">
    <property type="entry name" value="ABC TRANSPORTER G FAMILY MEMBER 28"/>
    <property type="match status" value="1"/>
</dbReference>
<dbReference type="Proteomes" id="UP000006352">
    <property type="component" value="Unassembled WGS sequence"/>
</dbReference>
<evidence type="ECO:0000313" key="12">
    <source>
        <dbReference type="Proteomes" id="UP000006352"/>
    </source>
</evidence>
<name>J4GVZ7_9APHY</name>
<dbReference type="PROSITE" id="PS00211">
    <property type="entry name" value="ABC_TRANSPORTER_1"/>
    <property type="match status" value="1"/>
</dbReference>
<dbReference type="Pfam" id="PF01061">
    <property type="entry name" value="ABC2_membrane"/>
    <property type="match status" value="1"/>
</dbReference>
<dbReference type="PROSITE" id="PS00022">
    <property type="entry name" value="EGF_1"/>
    <property type="match status" value="1"/>
</dbReference>
<dbReference type="PANTHER" id="PTHR48041:SF139">
    <property type="entry name" value="PROTEIN SCARLET"/>
    <property type="match status" value="1"/>
</dbReference>
<evidence type="ECO:0000256" key="9">
    <source>
        <dbReference type="SAM" id="Phobius"/>
    </source>
</evidence>
<feature type="transmembrane region" description="Helical" evidence="9">
    <location>
        <begin position="814"/>
        <end position="841"/>
    </location>
</feature>
<dbReference type="PROSITE" id="PS01186">
    <property type="entry name" value="EGF_2"/>
    <property type="match status" value="1"/>
</dbReference>
<keyword evidence="6 9" id="KW-1133">Transmembrane helix</keyword>
<dbReference type="InterPro" id="IPR017871">
    <property type="entry name" value="ABC_transporter-like_CS"/>
</dbReference>
<accession>J4GVZ7</accession>
<dbReference type="InterPro" id="IPR000742">
    <property type="entry name" value="EGF"/>
</dbReference>
<keyword evidence="5" id="KW-0067">ATP-binding</keyword>
<dbReference type="GO" id="GO:0140359">
    <property type="term" value="F:ABC-type transporter activity"/>
    <property type="evidence" value="ECO:0007669"/>
    <property type="project" value="InterPro"/>
</dbReference>
<evidence type="ECO:0000256" key="1">
    <source>
        <dbReference type="ARBA" id="ARBA00004141"/>
    </source>
</evidence>
<dbReference type="InterPro" id="IPR003593">
    <property type="entry name" value="AAA+_ATPase"/>
</dbReference>
<dbReference type="Gene3D" id="3.40.50.300">
    <property type="entry name" value="P-loop containing nucleotide triphosphate hydrolases"/>
    <property type="match status" value="1"/>
</dbReference>
<evidence type="ECO:0000256" key="5">
    <source>
        <dbReference type="ARBA" id="ARBA00022840"/>
    </source>
</evidence>
<dbReference type="InterPro" id="IPR013525">
    <property type="entry name" value="ABC2_TM"/>
</dbReference>
<evidence type="ECO:0000256" key="7">
    <source>
        <dbReference type="ARBA" id="ARBA00023136"/>
    </source>
</evidence>
<dbReference type="EMBL" id="HE797206">
    <property type="protein sequence ID" value="CCM05760.1"/>
    <property type="molecule type" value="Genomic_DNA"/>
</dbReference>
<feature type="transmembrane region" description="Helical" evidence="9">
    <location>
        <begin position="769"/>
        <end position="793"/>
    </location>
</feature>
<evidence type="ECO:0000256" key="3">
    <source>
        <dbReference type="ARBA" id="ARBA00022692"/>
    </source>
</evidence>
<dbReference type="AlphaFoldDB" id="J4GVZ7"/>
<dbReference type="SUPFAM" id="SSF52540">
    <property type="entry name" value="P-loop containing nucleoside triphosphate hydrolases"/>
    <property type="match status" value="1"/>
</dbReference>
<feature type="transmembrane region" description="Helical" evidence="9">
    <location>
        <begin position="882"/>
        <end position="902"/>
    </location>
</feature>
<gene>
    <name evidence="11" type="ORF">FIBRA_07993</name>
</gene>
<keyword evidence="12" id="KW-1185">Reference proteome</keyword>
<dbReference type="PROSITE" id="PS50893">
    <property type="entry name" value="ABC_TRANSPORTER_2"/>
    <property type="match status" value="1"/>
</dbReference>
<evidence type="ECO:0000256" key="6">
    <source>
        <dbReference type="ARBA" id="ARBA00022989"/>
    </source>
</evidence>
<sequence length="994" mass="105369">MGAETGFVFGCCWAGPCSSLDIDDDDDNDDDKIMTSSCDNYGLFNGSSCNCPPGFGGSSCSQPACGGNVFQGSARPLASSPGSSPSFPNITGCACESGWTGTGCNVCQSSDACQSAYAATGHSSSGLSSGENDTLTCNAHSRVYAAGQMSCSVQNPTLQAIYPLSSTLNILRTLNPSLTPLPNMTGFGSSGSVYAQLFYDGVEQFDCTADSCTQDTTDATDGSSKWTCQNLRCTCIPGTSFCGGVPVSNLTAIIDGLSGTLVIACAAPSAGSTTASCTFQQSTIASVFGSSGLALSGCAFGECVSQDVVDTVSSNTTSLAGGVSSRKSLSGGVIAGLAVVGGLIALALFFLLYGWYRQRRARKLGPGGASRAGGVTVEWSDVSYFVPAADDQRSKWTESPLRRRRNRKDLNGHKAVLDNVTGRVSPGEVMAIMGPSAGKTTLIEILARKQKSGQTTGSVSVLRTASVGNSGASRVPHIGFVPQQDVLPPVLTVHEALLFAARLRLPESIPASEKRARVDAVVCQLGLAHIRDVRIGDGETRGISGGEMRRVSIGLELVARPDVLILDEPTSGLDSVSARKVAEVLATLAHDEDSPTAVVASIHQPSSQLFRTFDRILLLAHGRALYCGRGGFAPAEHFAARGIPYTEGYNVADYLLDIASDPPVGLFHTAEGSEKTSSPELAEKPHGGEDLTVVDEAEKGLRAALRPLSGERYATTFLTQLQVLSGREWKILGRDKTLFFTHIAVACVLGVFCGGLYYKTGVTIAGFQSRVGCLFFLGALIAFSSLSALYNVVTIRPLFLRERSASYYSPTAWLLSRFIFDVIPLRVIPAVIVSSVTYWMVGLAPEAANFFKFLFILVLYTLAMTLFNFLLACLFRNGGIAILLSALLALYQMTYAGFFVHLGTIPPVLRWLQWLCPLKYTLEALAVNEVGSGLMIEDSLDGVPVDVSASLIMETLFGFGVDNYYRDVLVLFAFIAGFGLLVVGAVWLKVRERR</sequence>
<dbReference type="Pfam" id="PF00005">
    <property type="entry name" value="ABC_tran"/>
    <property type="match status" value="1"/>
</dbReference>
<dbReference type="RefSeq" id="XP_012185043.1">
    <property type="nucleotide sequence ID" value="XM_012329653.1"/>
</dbReference>
<feature type="region of interest" description="Disordered" evidence="8">
    <location>
        <begin position="669"/>
        <end position="689"/>
    </location>
</feature>
<keyword evidence="7 9" id="KW-0472">Membrane</keyword>
<dbReference type="InterPro" id="IPR050352">
    <property type="entry name" value="ABCG_transporters"/>
</dbReference>
<organism evidence="11 12">
    <name type="scientific">Fibroporia radiculosa</name>
    <dbReference type="NCBI Taxonomy" id="599839"/>
    <lineage>
        <taxon>Eukaryota</taxon>
        <taxon>Fungi</taxon>
        <taxon>Dikarya</taxon>
        <taxon>Basidiomycota</taxon>
        <taxon>Agaricomycotina</taxon>
        <taxon>Agaricomycetes</taxon>
        <taxon>Polyporales</taxon>
        <taxon>Fibroporiaceae</taxon>
        <taxon>Fibroporia</taxon>
    </lineage>
</organism>
<dbReference type="STRING" id="599839.J4GVZ7"/>
<dbReference type="GO" id="GO:0016020">
    <property type="term" value="C:membrane"/>
    <property type="evidence" value="ECO:0007669"/>
    <property type="project" value="UniProtKB-SubCell"/>
</dbReference>
<evidence type="ECO:0000256" key="2">
    <source>
        <dbReference type="ARBA" id="ARBA00022448"/>
    </source>
</evidence>
<comment type="subcellular location">
    <subcellularLocation>
        <location evidence="1">Membrane</location>
        <topology evidence="1">Multi-pass membrane protein</topology>
    </subcellularLocation>
</comment>
<dbReference type="GO" id="GO:0016887">
    <property type="term" value="F:ATP hydrolysis activity"/>
    <property type="evidence" value="ECO:0007669"/>
    <property type="project" value="InterPro"/>
</dbReference>
<feature type="transmembrane region" description="Helical" evidence="9">
    <location>
        <begin position="853"/>
        <end position="875"/>
    </location>
</feature>
<feature type="domain" description="ABC transporter" evidence="10">
    <location>
        <begin position="401"/>
        <end position="646"/>
    </location>
</feature>
<dbReference type="GeneID" id="24100671"/>
<dbReference type="HOGENOM" id="CLU_000604_57_1_1"/>
<feature type="transmembrane region" description="Helical" evidence="9">
    <location>
        <begin position="968"/>
        <end position="988"/>
    </location>
</feature>
<keyword evidence="2" id="KW-0813">Transport</keyword>
<evidence type="ECO:0000259" key="10">
    <source>
        <dbReference type="PROSITE" id="PS50893"/>
    </source>
</evidence>
<dbReference type="OrthoDB" id="66620at2759"/>
<dbReference type="GO" id="GO:0005524">
    <property type="term" value="F:ATP binding"/>
    <property type="evidence" value="ECO:0007669"/>
    <property type="project" value="UniProtKB-KW"/>
</dbReference>
<dbReference type="SMART" id="SM00382">
    <property type="entry name" value="AAA"/>
    <property type="match status" value="1"/>
</dbReference>
<dbReference type="InterPro" id="IPR003439">
    <property type="entry name" value="ABC_transporter-like_ATP-bd"/>
</dbReference>